<accession>W1XYF1</accession>
<proteinExistence type="predicted"/>
<dbReference type="SUPFAM" id="SSF51658">
    <property type="entry name" value="Xylose isomerase-like"/>
    <property type="match status" value="1"/>
</dbReference>
<keyword evidence="1" id="KW-0540">Nuclease</keyword>
<keyword evidence="1" id="KW-0378">Hydrolase</keyword>
<name>W1XYF1_9ZZZZ</name>
<sequence>MFVIGSHLSISKGYLHMGKEATKIGGNTFQYFTRNPRGGSMRALDVEDMNNLSAYMKEHNFG</sequence>
<dbReference type="EMBL" id="AZMM01011683">
    <property type="protein sequence ID" value="ETJ33884.1"/>
    <property type="molecule type" value="Genomic_DNA"/>
</dbReference>
<protein>
    <submittedName>
        <fullName evidence="1">Putative endonuclease 4</fullName>
    </submittedName>
</protein>
<keyword evidence="1" id="KW-0255">Endonuclease</keyword>
<dbReference type="AlphaFoldDB" id="W1XYF1"/>
<dbReference type="Gene3D" id="3.20.20.150">
    <property type="entry name" value="Divalent-metal-dependent TIM barrel enzymes"/>
    <property type="match status" value="1"/>
</dbReference>
<dbReference type="GO" id="GO:0004519">
    <property type="term" value="F:endonuclease activity"/>
    <property type="evidence" value="ECO:0007669"/>
    <property type="project" value="UniProtKB-KW"/>
</dbReference>
<evidence type="ECO:0000313" key="1">
    <source>
        <dbReference type="EMBL" id="ETJ33884.1"/>
    </source>
</evidence>
<feature type="non-terminal residue" evidence="1">
    <location>
        <position position="62"/>
    </location>
</feature>
<comment type="caution">
    <text evidence="1">The sequence shown here is derived from an EMBL/GenBank/DDBJ whole genome shotgun (WGS) entry which is preliminary data.</text>
</comment>
<organism evidence="1">
    <name type="scientific">human gut metagenome</name>
    <dbReference type="NCBI Taxonomy" id="408170"/>
    <lineage>
        <taxon>unclassified sequences</taxon>
        <taxon>metagenomes</taxon>
        <taxon>organismal metagenomes</taxon>
    </lineage>
</organism>
<dbReference type="InterPro" id="IPR036237">
    <property type="entry name" value="Xyl_isomerase-like_sf"/>
</dbReference>
<reference evidence="1" key="1">
    <citation type="submission" date="2013-12" db="EMBL/GenBank/DDBJ databases">
        <title>A Varibaculum cambriense genome reconstructed from a premature infant gut community with otherwise low bacterial novelty that shifts toward anaerobic metabolism during the third week of life.</title>
        <authorList>
            <person name="Brown C.T."/>
            <person name="Sharon I."/>
            <person name="Thomas B.C."/>
            <person name="Castelle C.J."/>
            <person name="Morowitz M.J."/>
            <person name="Banfield J.F."/>
        </authorList>
    </citation>
    <scope>NUCLEOTIDE SEQUENCE</scope>
</reference>
<gene>
    <name evidence="1" type="ORF">Q604_UNBC11683G0001</name>
</gene>